<dbReference type="Proteomes" id="UP000075243">
    <property type="component" value="Unassembled WGS sequence"/>
</dbReference>
<gene>
    <name evidence="1" type="ORF">KK1_045906</name>
</gene>
<reference evidence="1" key="1">
    <citation type="journal article" date="2012" name="Nat. Biotechnol.">
        <title>Draft genome sequence of pigeonpea (Cajanus cajan), an orphan legume crop of resource-poor farmers.</title>
        <authorList>
            <person name="Varshney R.K."/>
            <person name="Chen W."/>
            <person name="Li Y."/>
            <person name="Bharti A.K."/>
            <person name="Saxena R.K."/>
            <person name="Schlueter J.A."/>
            <person name="Donoghue M.T."/>
            <person name="Azam S."/>
            <person name="Fan G."/>
            <person name="Whaley A.M."/>
            <person name="Farmer A.D."/>
            <person name="Sheridan J."/>
            <person name="Iwata A."/>
            <person name="Tuteja R."/>
            <person name="Penmetsa R.V."/>
            <person name="Wu W."/>
            <person name="Upadhyaya H.D."/>
            <person name="Yang S.P."/>
            <person name="Shah T."/>
            <person name="Saxena K.B."/>
            <person name="Michael T."/>
            <person name="McCombie W.R."/>
            <person name="Yang B."/>
            <person name="Zhang G."/>
            <person name="Yang H."/>
            <person name="Wang J."/>
            <person name="Spillane C."/>
            <person name="Cook D.R."/>
            <person name="May G.D."/>
            <person name="Xu X."/>
            <person name="Jackson S.A."/>
        </authorList>
    </citation>
    <scope>NUCLEOTIDE SEQUENCE [LARGE SCALE GENOMIC DNA]</scope>
</reference>
<evidence type="ECO:0000313" key="2">
    <source>
        <dbReference type="Proteomes" id="UP000075243"/>
    </source>
</evidence>
<keyword evidence="2" id="KW-1185">Reference proteome</keyword>
<evidence type="ECO:0000313" key="1">
    <source>
        <dbReference type="EMBL" id="KYP33260.1"/>
    </source>
</evidence>
<accession>A0A151QSH5</accession>
<name>A0A151QSH5_CAJCA</name>
<dbReference type="AlphaFoldDB" id="A0A151QSH5"/>
<proteinExistence type="predicted"/>
<protein>
    <submittedName>
        <fullName evidence="1">Uncharacterized protein</fullName>
    </submittedName>
</protein>
<organism evidence="1 2">
    <name type="scientific">Cajanus cajan</name>
    <name type="common">Pigeon pea</name>
    <name type="synonym">Cajanus indicus</name>
    <dbReference type="NCBI Taxonomy" id="3821"/>
    <lineage>
        <taxon>Eukaryota</taxon>
        <taxon>Viridiplantae</taxon>
        <taxon>Streptophyta</taxon>
        <taxon>Embryophyta</taxon>
        <taxon>Tracheophyta</taxon>
        <taxon>Spermatophyta</taxon>
        <taxon>Magnoliopsida</taxon>
        <taxon>eudicotyledons</taxon>
        <taxon>Gunneridae</taxon>
        <taxon>Pentapetalae</taxon>
        <taxon>rosids</taxon>
        <taxon>fabids</taxon>
        <taxon>Fabales</taxon>
        <taxon>Fabaceae</taxon>
        <taxon>Papilionoideae</taxon>
        <taxon>50 kb inversion clade</taxon>
        <taxon>NPAAA clade</taxon>
        <taxon>indigoferoid/millettioid clade</taxon>
        <taxon>Phaseoleae</taxon>
        <taxon>Cajanus</taxon>
    </lineage>
</organism>
<sequence>MDCHLVLDKVQSGTLHLLPISTQDQIADILTKPLHLGPFQTLHHKHGMLNVHSSLRGVLADPIIS</sequence>
<dbReference type="EMBL" id="KQ484946">
    <property type="protein sequence ID" value="KYP33260.1"/>
    <property type="molecule type" value="Genomic_DNA"/>
</dbReference>
<dbReference type="Gramene" id="C.cajan_40912.t">
    <property type="protein sequence ID" value="C.cajan_40912.t.cds1"/>
    <property type="gene ID" value="C.cajan_40912"/>
</dbReference>